<feature type="region of interest" description="Disordered" evidence="2">
    <location>
        <begin position="238"/>
        <end position="270"/>
    </location>
</feature>
<dbReference type="GO" id="GO:0003723">
    <property type="term" value="F:RNA binding"/>
    <property type="evidence" value="ECO:0007669"/>
    <property type="project" value="UniProtKB-UniRule"/>
</dbReference>
<dbReference type="EMBL" id="ML977521">
    <property type="protein sequence ID" value="KAF2123988.1"/>
    <property type="molecule type" value="Genomic_DNA"/>
</dbReference>
<evidence type="ECO:0000259" key="3">
    <source>
        <dbReference type="PROSITE" id="PS50102"/>
    </source>
</evidence>
<evidence type="ECO:0000313" key="5">
    <source>
        <dbReference type="Proteomes" id="UP000799771"/>
    </source>
</evidence>
<keyword evidence="5" id="KW-1185">Reference proteome</keyword>
<dbReference type="Gene3D" id="3.30.70.330">
    <property type="match status" value="1"/>
</dbReference>
<dbReference type="Proteomes" id="UP000799771">
    <property type="component" value="Unassembled WGS sequence"/>
</dbReference>
<evidence type="ECO:0000256" key="2">
    <source>
        <dbReference type="SAM" id="MobiDB-lite"/>
    </source>
</evidence>
<evidence type="ECO:0000313" key="4">
    <source>
        <dbReference type="EMBL" id="KAF2123988.1"/>
    </source>
</evidence>
<dbReference type="RefSeq" id="XP_033518381.1">
    <property type="nucleotide sequence ID" value="XM_033666998.1"/>
</dbReference>
<evidence type="ECO:0000256" key="1">
    <source>
        <dbReference type="PROSITE-ProRule" id="PRU00176"/>
    </source>
</evidence>
<feature type="domain" description="RRM" evidence="3">
    <location>
        <begin position="7"/>
        <end position="81"/>
    </location>
</feature>
<sequence length="305" mass="33317">MAPTKNHLIFVKNVPSDTARKAIPRLYAQYGAVEYTNIYAASSITTVMIGFQTMQEAVYAQQDTDGMKLDNVILRVERYHKKQSVRFLRERRRAGGLLGDEGGDYEDEGADIHEEPGMTPEVIPPPVKPVALPVRKVAPANGSWARVAAGSGPLGVVYASTARCELSSKAPVVVDFSTAATSIGTVVASDVGSAVATGSRHSKSISITRKSAHTNFHDRSSASDVLFDANEIDAGDAAGEESVHFPEDTNQTQDVRERTNTSEPRVSDTGNRLEQWGMLAWPVDTTEYIQQRHSESCSFCQMRRR</sequence>
<organism evidence="4 5">
    <name type="scientific">Dothidotthia symphoricarpi CBS 119687</name>
    <dbReference type="NCBI Taxonomy" id="1392245"/>
    <lineage>
        <taxon>Eukaryota</taxon>
        <taxon>Fungi</taxon>
        <taxon>Dikarya</taxon>
        <taxon>Ascomycota</taxon>
        <taxon>Pezizomycotina</taxon>
        <taxon>Dothideomycetes</taxon>
        <taxon>Pleosporomycetidae</taxon>
        <taxon>Pleosporales</taxon>
        <taxon>Dothidotthiaceae</taxon>
        <taxon>Dothidotthia</taxon>
    </lineage>
</organism>
<dbReference type="AlphaFoldDB" id="A0A6A5ZZX2"/>
<dbReference type="InterPro" id="IPR035979">
    <property type="entry name" value="RBD_domain_sf"/>
</dbReference>
<protein>
    <recommendedName>
        <fullName evidence="3">RRM domain-containing protein</fullName>
    </recommendedName>
</protein>
<name>A0A6A5ZZX2_9PLEO</name>
<dbReference type="InterPro" id="IPR012677">
    <property type="entry name" value="Nucleotide-bd_a/b_plait_sf"/>
</dbReference>
<dbReference type="OrthoDB" id="3669211at2759"/>
<gene>
    <name evidence="4" type="ORF">P153DRAFT_361614</name>
</gene>
<dbReference type="PROSITE" id="PS50102">
    <property type="entry name" value="RRM"/>
    <property type="match status" value="1"/>
</dbReference>
<reference evidence="4" key="1">
    <citation type="journal article" date="2020" name="Stud. Mycol.">
        <title>101 Dothideomycetes genomes: a test case for predicting lifestyles and emergence of pathogens.</title>
        <authorList>
            <person name="Haridas S."/>
            <person name="Albert R."/>
            <person name="Binder M."/>
            <person name="Bloem J."/>
            <person name="Labutti K."/>
            <person name="Salamov A."/>
            <person name="Andreopoulos B."/>
            <person name="Baker S."/>
            <person name="Barry K."/>
            <person name="Bills G."/>
            <person name="Bluhm B."/>
            <person name="Cannon C."/>
            <person name="Castanera R."/>
            <person name="Culley D."/>
            <person name="Daum C."/>
            <person name="Ezra D."/>
            <person name="Gonzalez J."/>
            <person name="Henrissat B."/>
            <person name="Kuo A."/>
            <person name="Liang C."/>
            <person name="Lipzen A."/>
            <person name="Lutzoni F."/>
            <person name="Magnuson J."/>
            <person name="Mondo S."/>
            <person name="Nolan M."/>
            <person name="Ohm R."/>
            <person name="Pangilinan J."/>
            <person name="Park H.-J."/>
            <person name="Ramirez L."/>
            <person name="Alfaro M."/>
            <person name="Sun H."/>
            <person name="Tritt A."/>
            <person name="Yoshinaga Y."/>
            <person name="Zwiers L.-H."/>
            <person name="Turgeon B."/>
            <person name="Goodwin S."/>
            <person name="Spatafora J."/>
            <person name="Crous P."/>
            <person name="Grigoriev I."/>
        </authorList>
    </citation>
    <scope>NUCLEOTIDE SEQUENCE</scope>
    <source>
        <strain evidence="4">CBS 119687</strain>
    </source>
</reference>
<feature type="compositionally biased region" description="Polar residues" evidence="2">
    <location>
        <begin position="261"/>
        <end position="270"/>
    </location>
</feature>
<keyword evidence="1" id="KW-0694">RNA-binding</keyword>
<accession>A0A6A5ZZX2</accession>
<dbReference type="SUPFAM" id="SSF54928">
    <property type="entry name" value="RNA-binding domain, RBD"/>
    <property type="match status" value="1"/>
</dbReference>
<proteinExistence type="predicted"/>
<dbReference type="InterPro" id="IPR000504">
    <property type="entry name" value="RRM_dom"/>
</dbReference>
<dbReference type="GeneID" id="54407430"/>